<dbReference type="Proteomes" id="UP000594688">
    <property type="component" value="Chromosome"/>
</dbReference>
<proteinExistence type="predicted"/>
<dbReference type="SUPFAM" id="SSF51735">
    <property type="entry name" value="NAD(P)-binding Rossmann-fold domains"/>
    <property type="match status" value="1"/>
</dbReference>
<reference evidence="3 4" key="1">
    <citation type="submission" date="2020-02" db="EMBL/GenBank/DDBJ databases">
        <title>Genomic and physiological characterization of two novel Nitrospinaceae genera.</title>
        <authorList>
            <person name="Mueller A.J."/>
            <person name="Jung M.-Y."/>
            <person name="Strachan C.R."/>
            <person name="Herbold C.W."/>
            <person name="Kirkegaard R.H."/>
            <person name="Daims H."/>
        </authorList>
    </citation>
    <scope>NUCLEOTIDE SEQUENCE [LARGE SCALE GENOMIC DNA]</scope>
    <source>
        <strain evidence="3">EB</strain>
    </source>
</reference>
<dbReference type="AlphaFoldDB" id="A0A7T0BUL8"/>
<dbReference type="Gene3D" id="3.40.50.720">
    <property type="entry name" value="NAD(P)-binding Rossmann-like Domain"/>
    <property type="match status" value="1"/>
</dbReference>
<dbReference type="PANTHER" id="PTHR43377">
    <property type="entry name" value="BILIVERDIN REDUCTASE A"/>
    <property type="match status" value="1"/>
</dbReference>
<dbReference type="Pfam" id="PF01408">
    <property type="entry name" value="GFO_IDH_MocA"/>
    <property type="match status" value="1"/>
</dbReference>
<dbReference type="Gene3D" id="3.30.360.10">
    <property type="entry name" value="Dihydrodipicolinate Reductase, domain 2"/>
    <property type="match status" value="1"/>
</dbReference>
<dbReference type="GO" id="GO:0000166">
    <property type="term" value="F:nucleotide binding"/>
    <property type="evidence" value="ECO:0007669"/>
    <property type="project" value="InterPro"/>
</dbReference>
<organism evidence="3 4">
    <name type="scientific">Candidatus Nitronauta litoralis</name>
    <dbReference type="NCBI Taxonomy" id="2705533"/>
    <lineage>
        <taxon>Bacteria</taxon>
        <taxon>Pseudomonadati</taxon>
        <taxon>Nitrospinota/Tectimicrobiota group</taxon>
        <taxon>Nitrospinota</taxon>
        <taxon>Nitrospinia</taxon>
        <taxon>Nitrospinales</taxon>
        <taxon>Nitrospinaceae</taxon>
        <taxon>Candidatus Nitronauta</taxon>
    </lineage>
</organism>
<evidence type="ECO:0000259" key="1">
    <source>
        <dbReference type="Pfam" id="PF01408"/>
    </source>
</evidence>
<name>A0A7T0BUL8_9BACT</name>
<dbReference type="EMBL" id="CP048685">
    <property type="protein sequence ID" value="QPJ61148.1"/>
    <property type="molecule type" value="Genomic_DNA"/>
</dbReference>
<gene>
    <name evidence="3" type="ORF">G3M70_04295</name>
</gene>
<dbReference type="InterPro" id="IPR000683">
    <property type="entry name" value="Gfo/Idh/MocA-like_OxRdtase_N"/>
</dbReference>
<dbReference type="InterPro" id="IPR051450">
    <property type="entry name" value="Gfo/Idh/MocA_Oxidoreductases"/>
</dbReference>
<dbReference type="InterPro" id="IPR036291">
    <property type="entry name" value="NAD(P)-bd_dom_sf"/>
</dbReference>
<dbReference type="PANTHER" id="PTHR43377:SF1">
    <property type="entry name" value="BILIVERDIN REDUCTASE A"/>
    <property type="match status" value="1"/>
</dbReference>
<sequence length="322" mass="36364">MKTFRIGVIGVGKMGEYHVGVLSEQSAAELTLVADNNEQRAQEIGKRYNVPFVTRAEDAIGKVDGVVIAVPTVLHFSTAKLFLDAGVHVLLEKPCAHDLAQAQELFRLAEGKNLTLHIGHVERFNGAVQELHKIVDEPLYVECKRTGPFPQRNIEDGVVMDVMIHDIDIVLNLVKSRVSRIQVMGRSIFSDRDDLVNVQLQFENGTVANILASRASQNKERTLCVTLKDSYVILDYTDQEIYVHRQSSSEHQMNKGSLRYKQESLVERIFVHKDNPLKHEILHFIDCASNGSPRHSSVDRELYSLEIALKIVEQFKEQQQLA</sequence>
<evidence type="ECO:0000313" key="3">
    <source>
        <dbReference type="EMBL" id="QPJ61148.1"/>
    </source>
</evidence>
<dbReference type="KEGG" id="nli:G3M70_04295"/>
<dbReference type="InterPro" id="IPR055170">
    <property type="entry name" value="GFO_IDH_MocA-like_dom"/>
</dbReference>
<dbReference type="Pfam" id="PF22725">
    <property type="entry name" value="GFO_IDH_MocA_C3"/>
    <property type="match status" value="1"/>
</dbReference>
<feature type="domain" description="Gfo/Idh/MocA-like oxidoreductase N-terminal" evidence="1">
    <location>
        <begin position="4"/>
        <end position="120"/>
    </location>
</feature>
<evidence type="ECO:0000313" key="4">
    <source>
        <dbReference type="Proteomes" id="UP000594688"/>
    </source>
</evidence>
<accession>A0A7T0BUL8</accession>
<dbReference type="SUPFAM" id="SSF55347">
    <property type="entry name" value="Glyceraldehyde-3-phosphate dehydrogenase-like, C-terminal domain"/>
    <property type="match status" value="1"/>
</dbReference>
<protein>
    <submittedName>
        <fullName evidence="3">Gfo/Idh/MocA family oxidoreductase</fullName>
    </submittedName>
</protein>
<feature type="domain" description="GFO/IDH/MocA-like oxidoreductase" evidence="2">
    <location>
        <begin position="151"/>
        <end position="223"/>
    </location>
</feature>
<evidence type="ECO:0000259" key="2">
    <source>
        <dbReference type="Pfam" id="PF22725"/>
    </source>
</evidence>